<dbReference type="PANTHER" id="PTHR30569:SF0">
    <property type="entry name" value="CYTOSINE PERMEASE"/>
    <property type="match status" value="1"/>
</dbReference>
<evidence type="ECO:0000256" key="6">
    <source>
        <dbReference type="SAM" id="Phobius"/>
    </source>
</evidence>
<keyword evidence="8" id="KW-1185">Reference proteome</keyword>
<feature type="transmembrane region" description="Helical" evidence="6">
    <location>
        <begin position="56"/>
        <end position="78"/>
    </location>
</feature>
<accession>A0A7Z8ZDU7</accession>
<evidence type="ECO:0000256" key="3">
    <source>
        <dbReference type="ARBA" id="ARBA00022692"/>
    </source>
</evidence>
<name>A0A7Z8ZDU7_RAOTE</name>
<evidence type="ECO:0000256" key="5">
    <source>
        <dbReference type="ARBA" id="ARBA00023136"/>
    </source>
</evidence>
<evidence type="ECO:0000313" key="8">
    <source>
        <dbReference type="Proteomes" id="UP000267630"/>
    </source>
</evidence>
<organism evidence="7 8">
    <name type="scientific">Raoultella terrigena</name>
    <name type="common">Klebsiella terrigena</name>
    <dbReference type="NCBI Taxonomy" id="577"/>
    <lineage>
        <taxon>Bacteria</taxon>
        <taxon>Pseudomonadati</taxon>
        <taxon>Pseudomonadota</taxon>
        <taxon>Gammaproteobacteria</taxon>
        <taxon>Enterobacterales</taxon>
        <taxon>Enterobacteriaceae</taxon>
        <taxon>Klebsiella/Raoultella group</taxon>
        <taxon>Raoultella</taxon>
    </lineage>
</organism>
<dbReference type="EMBL" id="LR134253">
    <property type="protein sequence ID" value="VED52999.1"/>
    <property type="molecule type" value="Genomic_DNA"/>
</dbReference>
<keyword evidence="4 6" id="KW-1133">Transmembrane helix</keyword>
<proteinExistence type="inferred from homology"/>
<feature type="transmembrane region" description="Helical" evidence="6">
    <location>
        <begin position="33"/>
        <end position="50"/>
    </location>
</feature>
<evidence type="ECO:0000256" key="2">
    <source>
        <dbReference type="ARBA" id="ARBA00008974"/>
    </source>
</evidence>
<gene>
    <name evidence="7" type="primary">codB_3</name>
    <name evidence="7" type="ORF">NCTC9997_04606</name>
</gene>
<feature type="transmembrane region" description="Helical" evidence="6">
    <location>
        <begin position="90"/>
        <end position="108"/>
    </location>
</feature>
<keyword evidence="3 6" id="KW-0812">Transmembrane</keyword>
<evidence type="ECO:0000313" key="7">
    <source>
        <dbReference type="EMBL" id="VED52999.1"/>
    </source>
</evidence>
<protein>
    <submittedName>
        <fullName evidence="7">Purine-cytosine permease and related proteins</fullName>
    </submittedName>
</protein>
<dbReference type="GO" id="GO:0005886">
    <property type="term" value="C:plasma membrane"/>
    <property type="evidence" value="ECO:0007669"/>
    <property type="project" value="TreeGrafter"/>
</dbReference>
<comment type="similarity">
    <text evidence="2">Belongs to the purine-cytosine permease (2.A.39) family.</text>
</comment>
<dbReference type="Gene3D" id="1.10.4160.10">
    <property type="entry name" value="Hydantoin permease"/>
    <property type="match status" value="1"/>
</dbReference>
<comment type="subcellular location">
    <subcellularLocation>
        <location evidence="1">Membrane</location>
        <topology evidence="1">Multi-pass membrane protein</topology>
    </subcellularLocation>
</comment>
<dbReference type="Proteomes" id="UP000267630">
    <property type="component" value="Chromosome 3"/>
</dbReference>
<feature type="transmembrane region" description="Helical" evidence="6">
    <location>
        <begin position="114"/>
        <end position="131"/>
    </location>
</feature>
<keyword evidence="5 6" id="KW-0472">Membrane</keyword>
<evidence type="ECO:0000256" key="1">
    <source>
        <dbReference type="ARBA" id="ARBA00004141"/>
    </source>
</evidence>
<dbReference type="InterPro" id="IPR030191">
    <property type="entry name" value="CodB"/>
</dbReference>
<evidence type="ECO:0000256" key="4">
    <source>
        <dbReference type="ARBA" id="ARBA00022989"/>
    </source>
</evidence>
<sequence length="147" mass="15865">MLCLNLLTIQGPTIYNVSAAACHLLRSERRRTLTVVAAGVGILLAIGGMYEMLIPFLVLLGSIIPPIGGVILADYWFYRGGRYPLLQTARLPRFNWLGLGAYAVGALVAYLSPWIAPLVGISVSALVYIVLTRLSKRQPAADPAAEQ</sequence>
<dbReference type="Pfam" id="PF02133">
    <property type="entry name" value="Transp_cyt_pur"/>
    <property type="match status" value="1"/>
</dbReference>
<reference evidence="7 8" key="1">
    <citation type="submission" date="2018-12" db="EMBL/GenBank/DDBJ databases">
        <authorList>
            <consortium name="Pathogen Informatics"/>
        </authorList>
    </citation>
    <scope>NUCLEOTIDE SEQUENCE [LARGE SCALE GENOMIC DNA]</scope>
    <source>
        <strain evidence="7 8">NCTC9997</strain>
    </source>
</reference>
<dbReference type="InterPro" id="IPR001248">
    <property type="entry name" value="Pur-cyt_permease"/>
</dbReference>
<dbReference type="AlphaFoldDB" id="A0A7Z8ZDU7"/>
<dbReference type="GO" id="GO:0015209">
    <property type="term" value="F:cytosine transmembrane transporter activity"/>
    <property type="evidence" value="ECO:0007669"/>
    <property type="project" value="InterPro"/>
</dbReference>
<dbReference type="PANTHER" id="PTHR30569">
    <property type="entry name" value="CYTOSINE TRANSPORTER CODB"/>
    <property type="match status" value="1"/>
</dbReference>